<dbReference type="EMBL" id="QKZI01000001">
    <property type="protein sequence ID" value="PZX07498.1"/>
    <property type="molecule type" value="Genomic_DNA"/>
</dbReference>
<evidence type="ECO:0008006" key="4">
    <source>
        <dbReference type="Google" id="ProtNLM"/>
    </source>
</evidence>
<dbReference type="Proteomes" id="UP000248646">
    <property type="component" value="Unassembled WGS sequence"/>
</dbReference>
<dbReference type="AlphaFoldDB" id="A0A2W7MLY4"/>
<gene>
    <name evidence="2" type="ORF">C7437_101615</name>
</gene>
<reference evidence="2 3" key="1">
    <citation type="submission" date="2018-06" db="EMBL/GenBank/DDBJ databases">
        <title>Genomic Encyclopedia of Type Strains, Phase IV (KMG-IV): sequencing the most valuable type-strain genomes for metagenomic binning, comparative biology and taxonomic classification.</title>
        <authorList>
            <person name="Goeker M."/>
        </authorList>
    </citation>
    <scope>NUCLEOTIDE SEQUENCE [LARGE SCALE GENOMIC DNA]</scope>
    <source>
        <strain evidence="2 3">DSM 5</strain>
    </source>
</reference>
<evidence type="ECO:0000256" key="1">
    <source>
        <dbReference type="SAM" id="Phobius"/>
    </source>
</evidence>
<keyword evidence="1" id="KW-1133">Transmembrane helix</keyword>
<feature type="transmembrane region" description="Helical" evidence="1">
    <location>
        <begin position="7"/>
        <end position="28"/>
    </location>
</feature>
<dbReference type="Pfam" id="PF11188">
    <property type="entry name" value="DUF2975"/>
    <property type="match status" value="1"/>
</dbReference>
<proteinExistence type="predicted"/>
<keyword evidence="1" id="KW-0472">Membrane</keyword>
<evidence type="ECO:0000313" key="3">
    <source>
        <dbReference type="Proteomes" id="UP000248646"/>
    </source>
</evidence>
<sequence length="163" mass="17916">MKRGSTIFLKLAVILMGIPVLAMCIFLLPQIAGEANEAIEKGSELAYVVYGLLMVMYISIIPFYFALYQSFNLLSYIDKSQAFSDLSVRALKKIKTCAIIISSLYILALPFVFIMAEVDDAPGLAVVGMVPIFASLVIAVFAAVLQRLLKEAIDIKEENDLIV</sequence>
<dbReference type="InterPro" id="IPR021354">
    <property type="entry name" value="DUF2975"/>
</dbReference>
<comment type="caution">
    <text evidence="2">The sequence shown here is derived from an EMBL/GenBank/DDBJ whole genome shotgun (WGS) entry which is preliminary data.</text>
</comment>
<name>A0A2W7MLY4_9BACI</name>
<organism evidence="2 3">
    <name type="scientific">Psychrobacillus insolitus</name>
    <dbReference type="NCBI Taxonomy" id="1461"/>
    <lineage>
        <taxon>Bacteria</taxon>
        <taxon>Bacillati</taxon>
        <taxon>Bacillota</taxon>
        <taxon>Bacilli</taxon>
        <taxon>Bacillales</taxon>
        <taxon>Bacillaceae</taxon>
        <taxon>Psychrobacillus</taxon>
    </lineage>
</organism>
<keyword evidence="1" id="KW-0812">Transmembrane</keyword>
<keyword evidence="3" id="KW-1185">Reference proteome</keyword>
<evidence type="ECO:0000313" key="2">
    <source>
        <dbReference type="EMBL" id="PZX07498.1"/>
    </source>
</evidence>
<dbReference type="RefSeq" id="WP_111438142.1">
    <property type="nucleotide sequence ID" value="NZ_QKZI01000001.1"/>
</dbReference>
<protein>
    <recommendedName>
        <fullName evidence="4">DUF2975 family protein</fullName>
    </recommendedName>
</protein>
<feature type="transmembrane region" description="Helical" evidence="1">
    <location>
        <begin position="97"/>
        <end position="116"/>
    </location>
</feature>
<feature type="transmembrane region" description="Helical" evidence="1">
    <location>
        <begin position="48"/>
        <end position="67"/>
    </location>
</feature>
<dbReference type="OrthoDB" id="1100174at2"/>
<accession>A0A2W7MLY4</accession>
<feature type="transmembrane region" description="Helical" evidence="1">
    <location>
        <begin position="122"/>
        <end position="145"/>
    </location>
</feature>